<protein>
    <recommendedName>
        <fullName evidence="2">Lipid II isoglutaminyl synthase (glutamine-hydrolyzing) subunit GatD</fullName>
        <ecNumber evidence="2">6.3.5.13</ecNumber>
    </recommendedName>
    <alternativeName>
        <fullName evidence="2">Lipid II isoglutaminyl synthase glutaminase subunit</fullName>
        <ecNumber evidence="2">3.5.1.2</ecNumber>
    </alternativeName>
</protein>
<comment type="function">
    <text evidence="2">The lipid II isoglutaminyl synthase complex catalyzes the formation of alpha-D-isoglutamine in the cell wall lipid II stem peptide. The GatD subunit catalyzes the hydrolysis of glutamine to glutamate and ammonia. The resulting ammonia molecule is channeled to the active site of MurT.</text>
</comment>
<dbReference type="HAMAP" id="MF_02213">
    <property type="entry name" value="Lipid_II_synth_GatD"/>
    <property type="match status" value="1"/>
</dbReference>
<feature type="compositionally biased region" description="Low complexity" evidence="3">
    <location>
        <begin position="1"/>
        <end position="13"/>
    </location>
</feature>
<proteinExistence type="inferred from homology"/>
<comment type="pathway">
    <text evidence="2">Cell wall biogenesis; peptidoglycan biosynthesis.</text>
</comment>
<reference evidence="5 6" key="1">
    <citation type="submission" date="2018-11" db="EMBL/GenBank/DDBJ databases">
        <title>Sequencing the genomes of 1000 actinobacteria strains.</title>
        <authorList>
            <person name="Klenk H.-P."/>
        </authorList>
    </citation>
    <scope>NUCLEOTIDE SEQUENCE [LARGE SCALE GENOMIC DNA]</scope>
    <source>
        <strain evidence="5 6">DSM 44781</strain>
    </source>
</reference>
<dbReference type="InterPro" id="IPR011698">
    <property type="entry name" value="GATase_3"/>
</dbReference>
<keyword evidence="2" id="KW-0133">Cell shape</keyword>
<dbReference type="GO" id="GO:0071555">
    <property type="term" value="P:cell wall organization"/>
    <property type="evidence" value="ECO:0007669"/>
    <property type="project" value="UniProtKB-KW"/>
</dbReference>
<dbReference type="PANTHER" id="PTHR21343">
    <property type="entry name" value="DETHIOBIOTIN SYNTHETASE"/>
    <property type="match status" value="1"/>
</dbReference>
<dbReference type="GO" id="GO:0140282">
    <property type="term" value="F:carbon-nitrogen ligase activity on lipid II"/>
    <property type="evidence" value="ECO:0007669"/>
    <property type="project" value="UniProtKB-UniRule"/>
</dbReference>
<comment type="catalytic activity">
    <reaction evidence="2">
        <text>beta-D-GlcNAc-(1-&gt;4)-Mur2Ac(oyl-L-Ala-gamma-D-Glu-L-Lys-D-Ala-D-Ala)-di-trans,octa-cis-undecaprenyl diphosphate + L-glutamine + ATP + H2O = beta-D-GlcNAc-(1-&gt;4)-Mur2Ac(oyl-L-Ala-D-isoglutaminyl-L-Lys-D-Ala-D-Ala)-di-trans,octa-cis-undecaprenyl diphosphate + L-glutamate + ADP + phosphate + H(+)</text>
        <dbReference type="Rhea" id="RHEA:57928"/>
        <dbReference type="ChEBI" id="CHEBI:15377"/>
        <dbReference type="ChEBI" id="CHEBI:15378"/>
        <dbReference type="ChEBI" id="CHEBI:29985"/>
        <dbReference type="ChEBI" id="CHEBI:30616"/>
        <dbReference type="ChEBI" id="CHEBI:43474"/>
        <dbReference type="ChEBI" id="CHEBI:58359"/>
        <dbReference type="ChEBI" id="CHEBI:60033"/>
        <dbReference type="ChEBI" id="CHEBI:62233"/>
        <dbReference type="ChEBI" id="CHEBI:456216"/>
        <dbReference type="EC" id="6.3.5.13"/>
    </reaction>
</comment>
<feature type="compositionally biased region" description="Low complexity" evidence="3">
    <location>
        <begin position="20"/>
        <end position="53"/>
    </location>
</feature>
<dbReference type="GO" id="GO:0009252">
    <property type="term" value="P:peptidoglycan biosynthetic process"/>
    <property type="evidence" value="ECO:0007669"/>
    <property type="project" value="UniProtKB-UniRule"/>
</dbReference>
<feature type="active site" description="Nucleophile" evidence="2">
    <location>
        <position position="184"/>
    </location>
</feature>
<evidence type="ECO:0000256" key="1">
    <source>
        <dbReference type="ARBA" id="ARBA00022962"/>
    </source>
</evidence>
<feature type="active site" evidence="2">
    <location>
        <position position="285"/>
    </location>
</feature>
<comment type="subunit">
    <text evidence="2">Forms a heterodimer with MurT.</text>
</comment>
<dbReference type="InterPro" id="IPR029062">
    <property type="entry name" value="Class_I_gatase-like"/>
</dbReference>
<dbReference type="InterPro" id="IPR033949">
    <property type="entry name" value="CobQ_GATase1"/>
</dbReference>
<keyword evidence="2" id="KW-0573">Peptidoglycan synthesis</keyword>
<evidence type="ECO:0000256" key="3">
    <source>
        <dbReference type="SAM" id="MobiDB-lite"/>
    </source>
</evidence>
<name>A0A3N4RSL2_9ACTN</name>
<dbReference type="EC" id="3.5.1.2" evidence="2"/>
<evidence type="ECO:0000313" key="6">
    <source>
        <dbReference type="Proteomes" id="UP000266906"/>
    </source>
</evidence>
<dbReference type="EMBL" id="RKQG01000001">
    <property type="protein sequence ID" value="RPE36392.1"/>
    <property type="molecule type" value="Genomic_DNA"/>
</dbReference>
<feature type="region of interest" description="Disordered" evidence="3">
    <location>
        <begin position="1"/>
        <end position="90"/>
    </location>
</feature>
<feature type="binding site" evidence="2">
    <location>
        <position position="219"/>
    </location>
    <ligand>
        <name>substrate</name>
    </ligand>
</feature>
<feature type="compositionally biased region" description="Polar residues" evidence="3">
    <location>
        <begin position="57"/>
        <end position="70"/>
    </location>
</feature>
<evidence type="ECO:0000256" key="2">
    <source>
        <dbReference type="HAMAP-Rule" id="MF_02213"/>
    </source>
</evidence>
<dbReference type="SUPFAM" id="SSF52317">
    <property type="entry name" value="Class I glutamine amidotransferase-like"/>
    <property type="match status" value="1"/>
</dbReference>
<accession>A0A3N4RSL2</accession>
<organism evidence="5 6">
    <name type="scientific">Kitasatospora cineracea</name>
    <dbReference type="NCBI Taxonomy" id="88074"/>
    <lineage>
        <taxon>Bacteria</taxon>
        <taxon>Bacillati</taxon>
        <taxon>Actinomycetota</taxon>
        <taxon>Actinomycetes</taxon>
        <taxon>Kitasatosporales</taxon>
        <taxon>Streptomycetaceae</taxon>
        <taxon>Kitasatospora</taxon>
    </lineage>
</organism>
<dbReference type="CDD" id="cd01750">
    <property type="entry name" value="GATase1_CobQ"/>
    <property type="match status" value="1"/>
</dbReference>
<dbReference type="GO" id="GO:0004359">
    <property type="term" value="F:glutaminase activity"/>
    <property type="evidence" value="ECO:0007669"/>
    <property type="project" value="UniProtKB-UniRule"/>
</dbReference>
<dbReference type="UniPathway" id="UPA00219"/>
<dbReference type="GO" id="GO:0009236">
    <property type="term" value="P:cobalamin biosynthetic process"/>
    <property type="evidence" value="ECO:0007669"/>
    <property type="project" value="InterPro"/>
</dbReference>
<keyword evidence="1 2" id="KW-0315">Glutamine amidotransferase</keyword>
<dbReference type="PROSITE" id="PS51274">
    <property type="entry name" value="GATASE_COBBQ"/>
    <property type="match status" value="1"/>
</dbReference>
<gene>
    <name evidence="2" type="primary">gatD</name>
    <name evidence="5" type="ORF">EDD38_4765</name>
</gene>
<dbReference type="EC" id="6.3.5.13" evidence="2"/>
<feature type="domain" description="CobB/CobQ-like glutamine amidotransferase" evidence="4">
    <location>
        <begin position="97"/>
        <end position="292"/>
    </location>
</feature>
<keyword evidence="2" id="KW-0436">Ligase</keyword>
<evidence type="ECO:0000313" key="5">
    <source>
        <dbReference type="EMBL" id="RPE36392.1"/>
    </source>
</evidence>
<keyword evidence="2" id="KW-0961">Cell wall biogenesis/degradation</keyword>
<dbReference type="AlphaFoldDB" id="A0A3N4RSL2"/>
<dbReference type="Pfam" id="PF07685">
    <property type="entry name" value="GATase_3"/>
    <property type="match status" value="1"/>
</dbReference>
<keyword evidence="2" id="KW-0378">Hydrolase</keyword>
<dbReference type="GO" id="GO:0008360">
    <property type="term" value="P:regulation of cell shape"/>
    <property type="evidence" value="ECO:0007669"/>
    <property type="project" value="UniProtKB-KW"/>
</dbReference>
<comment type="similarity">
    <text evidence="2">Belongs to the CobB/CobQ family. GatD subfamily.</text>
</comment>
<sequence length="331" mass="36151">MSDQYYGGQQQFGDQGGYGQQQPYGGQPSYEQQQYDRQQQQQQQYGQYEQQAYGEPPQQQAYGEPQQHQQYGGDAPQQPAPQQQFGRSSRMSESSLRVVWVYPDLLSTYGDRGNALVVERRARQRGLGVQRIDVRSDQSVPTSGDIYLIGGGEDRPQRLAAERLRNDGGLVRAAENGAIIFSVCAGFQILGHEFVNDLGEREAGLGLLDVWTVRGEGARCVGDVLADVSPQLNLPQLTGFENHQGVTHLGEGVSPFATVQVGRGNGTGDGTEGAWRDTVFGTYLHGPVMARNPAVADLLIKLALDVNALPPADTTWYDALRAERIAAARPA</sequence>
<comment type="catalytic activity">
    <reaction evidence="2">
        <text>L-glutamine + H2O = L-glutamate + NH4(+)</text>
        <dbReference type="Rhea" id="RHEA:15889"/>
        <dbReference type="ChEBI" id="CHEBI:15377"/>
        <dbReference type="ChEBI" id="CHEBI:28938"/>
        <dbReference type="ChEBI" id="CHEBI:29985"/>
        <dbReference type="ChEBI" id="CHEBI:58359"/>
        <dbReference type="EC" id="3.5.1.2"/>
    </reaction>
</comment>
<dbReference type="Proteomes" id="UP000266906">
    <property type="component" value="Unassembled WGS sequence"/>
</dbReference>
<keyword evidence="6" id="KW-1185">Reference proteome</keyword>
<feature type="compositionally biased region" description="Low complexity" evidence="3">
    <location>
        <begin position="75"/>
        <end position="84"/>
    </location>
</feature>
<evidence type="ECO:0000259" key="4">
    <source>
        <dbReference type="Pfam" id="PF07685"/>
    </source>
</evidence>
<dbReference type="PANTHER" id="PTHR21343:SF9">
    <property type="entry name" value="LIPID II ISOGLUTAMINYL SYNTHASE (GLUTAMINE-HYDROLYZING) SUBUNIT GATD"/>
    <property type="match status" value="1"/>
</dbReference>
<dbReference type="Gene3D" id="3.40.50.880">
    <property type="match status" value="1"/>
</dbReference>
<comment type="caution">
    <text evidence="5">The sequence shown here is derived from an EMBL/GenBank/DDBJ whole genome shotgun (WGS) entry which is preliminary data.</text>
</comment>
<dbReference type="InterPro" id="IPR043702">
    <property type="entry name" value="Lipid_II_synth_GatD"/>
</dbReference>